<proteinExistence type="predicted"/>
<protein>
    <recommendedName>
        <fullName evidence="3">Lipoprotein</fullName>
    </recommendedName>
</protein>
<accession>A0ABS8A5G3</accession>
<organism evidence="1 2">
    <name type="scientific">Chryseobacterium tagetis</name>
    <dbReference type="NCBI Taxonomy" id="2801334"/>
    <lineage>
        <taxon>Bacteria</taxon>
        <taxon>Pseudomonadati</taxon>
        <taxon>Bacteroidota</taxon>
        <taxon>Flavobacteriia</taxon>
        <taxon>Flavobacteriales</taxon>
        <taxon>Weeksellaceae</taxon>
        <taxon>Chryseobacterium group</taxon>
        <taxon>Chryseobacterium</taxon>
    </lineage>
</organism>
<evidence type="ECO:0000313" key="2">
    <source>
        <dbReference type="Proteomes" id="UP000618240"/>
    </source>
</evidence>
<dbReference type="RefSeq" id="WP_225690403.1">
    <property type="nucleotide sequence ID" value="NZ_JAERSE020000005.1"/>
</dbReference>
<gene>
    <name evidence="1" type="ORF">JI747_018805</name>
</gene>
<comment type="caution">
    <text evidence="1">The sequence shown here is derived from an EMBL/GenBank/DDBJ whole genome shotgun (WGS) entry which is preliminary data.</text>
</comment>
<dbReference type="EMBL" id="JAERSE020000005">
    <property type="protein sequence ID" value="MCA6069221.1"/>
    <property type="molecule type" value="Genomic_DNA"/>
</dbReference>
<keyword evidence="2" id="KW-1185">Reference proteome</keyword>
<name>A0ABS8A5G3_9FLAO</name>
<evidence type="ECO:0008006" key="3">
    <source>
        <dbReference type="Google" id="ProtNLM"/>
    </source>
</evidence>
<dbReference type="Proteomes" id="UP000618240">
    <property type="component" value="Unassembled WGS sequence"/>
</dbReference>
<evidence type="ECO:0000313" key="1">
    <source>
        <dbReference type="EMBL" id="MCA6069221.1"/>
    </source>
</evidence>
<reference evidence="1 2" key="1">
    <citation type="submission" date="2021-09" db="EMBL/GenBank/DDBJ databases">
        <title>Genome sequencing and assembly of Chryseobacterium sp. RG1.</title>
        <authorList>
            <person name="Chhetri G."/>
        </authorList>
    </citation>
    <scope>NUCLEOTIDE SEQUENCE [LARGE SCALE GENOMIC DNA]</scope>
    <source>
        <strain evidence="1 2">RG1</strain>
    </source>
</reference>
<sequence length="157" mass="18696">MISINIPKNQKKIFFTSLLLMISCQTKKIISYDKYQTLSFEKKNEVNEYLKDAYKFLPKKEDEVLLMFQYNCFFGKKLTLNNGYSTEFPTSQNKISYGQRFTTFKKNIGNVEINLSNKKTFVIHLKTGFDYIGVCYNEKENKLYIEYFDFPHMLVEE</sequence>